<proteinExistence type="predicted"/>
<feature type="coiled-coil region" evidence="1">
    <location>
        <begin position="86"/>
        <end position="113"/>
    </location>
</feature>
<organism evidence="2 6">
    <name type="scientific">Segatella buccae</name>
    <dbReference type="NCBI Taxonomy" id="28126"/>
    <lineage>
        <taxon>Bacteria</taxon>
        <taxon>Pseudomonadati</taxon>
        <taxon>Bacteroidota</taxon>
        <taxon>Bacteroidia</taxon>
        <taxon>Bacteroidales</taxon>
        <taxon>Prevotellaceae</taxon>
        <taxon>Segatella</taxon>
    </lineage>
</organism>
<evidence type="ECO:0000256" key="1">
    <source>
        <dbReference type="SAM" id="Coils"/>
    </source>
</evidence>
<evidence type="ECO:0000313" key="4">
    <source>
        <dbReference type="EMBL" id="SUB80325.1"/>
    </source>
</evidence>
<dbReference type="Gene3D" id="1.10.10.60">
    <property type="entry name" value="Homeodomain-like"/>
    <property type="match status" value="1"/>
</dbReference>
<protein>
    <recommendedName>
        <fullName evidence="7">Transposase</fullName>
    </recommendedName>
</protein>
<dbReference type="RefSeq" id="WP_244912332.1">
    <property type="nucleotide sequence ID" value="NZ_DBFWLE010000016.1"/>
</dbReference>
<dbReference type="Proteomes" id="UP000255283">
    <property type="component" value="Unassembled WGS sequence"/>
</dbReference>
<comment type="caution">
    <text evidence="2">The sequence shown here is derived from an EMBL/GenBank/DDBJ whole genome shotgun (WGS) entry which is preliminary data.</text>
</comment>
<gene>
    <name evidence="2" type="ORF">NCTC13063_00276</name>
    <name evidence="3" type="ORF">NCTC13063_01037</name>
    <name evidence="4" type="ORF">NCTC13063_01608</name>
    <name evidence="5" type="ORF">NCTC13063_02155</name>
</gene>
<keyword evidence="1" id="KW-0175">Coiled coil</keyword>
<dbReference type="InterPro" id="IPR009057">
    <property type="entry name" value="Homeodomain-like_sf"/>
</dbReference>
<dbReference type="SUPFAM" id="SSF46689">
    <property type="entry name" value="Homeodomain-like"/>
    <property type="match status" value="1"/>
</dbReference>
<dbReference type="EMBL" id="UGTJ01000001">
    <property type="protein sequence ID" value="SUB79023.1"/>
    <property type="molecule type" value="Genomic_DNA"/>
</dbReference>
<accession>A0AAQ1UFV1</accession>
<evidence type="ECO:0000313" key="2">
    <source>
        <dbReference type="EMBL" id="SUB79023.1"/>
    </source>
</evidence>
<evidence type="ECO:0000313" key="3">
    <source>
        <dbReference type="EMBL" id="SUB79767.1"/>
    </source>
</evidence>
<dbReference type="EMBL" id="UGTJ01000001">
    <property type="protein sequence ID" value="SUB79767.1"/>
    <property type="molecule type" value="Genomic_DNA"/>
</dbReference>
<sequence length="126" mass="14605">MTKRKSPRVYSEVFKLQVLSDYYTHGGSQAAMGRKWNVEGNSIRQWLKRWPVDSKALSLPSEVISSYRMEHQETKLSNEEILLNRISDLERALELEKLRSRALEKMIQIAEQEEGISILKKGGARQ</sequence>
<evidence type="ECO:0000313" key="6">
    <source>
        <dbReference type="Proteomes" id="UP000255283"/>
    </source>
</evidence>
<evidence type="ECO:0000313" key="5">
    <source>
        <dbReference type="EMBL" id="SUB80854.1"/>
    </source>
</evidence>
<name>A0AAQ1UFV1_9BACT</name>
<reference evidence="2 6" key="1">
    <citation type="submission" date="2018-06" db="EMBL/GenBank/DDBJ databases">
        <authorList>
            <consortium name="Pathogen Informatics"/>
            <person name="Doyle S."/>
        </authorList>
    </citation>
    <scope>NUCLEOTIDE SEQUENCE [LARGE SCALE GENOMIC DNA]</scope>
    <source>
        <strain evidence="2 6">NCTC13063</strain>
    </source>
</reference>
<evidence type="ECO:0008006" key="7">
    <source>
        <dbReference type="Google" id="ProtNLM"/>
    </source>
</evidence>
<dbReference type="EMBL" id="UGTJ01000001">
    <property type="protein sequence ID" value="SUB80325.1"/>
    <property type="molecule type" value="Genomic_DNA"/>
</dbReference>
<dbReference type="AlphaFoldDB" id="A0AAQ1UFV1"/>
<dbReference type="EMBL" id="UGTJ01000001">
    <property type="protein sequence ID" value="SUB80854.1"/>
    <property type="molecule type" value="Genomic_DNA"/>
</dbReference>